<dbReference type="SUPFAM" id="SSF55874">
    <property type="entry name" value="ATPase domain of HSP90 chaperone/DNA topoisomerase II/histidine kinase"/>
    <property type="match status" value="1"/>
</dbReference>
<dbReference type="SMART" id="SM00387">
    <property type="entry name" value="HATPase_c"/>
    <property type="match status" value="1"/>
</dbReference>
<dbReference type="SMART" id="SM00388">
    <property type="entry name" value="HisKA"/>
    <property type="match status" value="1"/>
</dbReference>
<evidence type="ECO:0000256" key="7">
    <source>
        <dbReference type="SAM" id="Phobius"/>
    </source>
</evidence>
<dbReference type="AlphaFoldDB" id="A0A4R0P892"/>
<dbReference type="InterPro" id="IPR003661">
    <property type="entry name" value="HisK_dim/P_dom"/>
</dbReference>
<proteinExistence type="predicted"/>
<keyword evidence="7" id="KW-0812">Transmembrane</keyword>
<feature type="transmembrane region" description="Helical" evidence="7">
    <location>
        <begin position="200"/>
        <end position="220"/>
    </location>
</feature>
<keyword evidence="7" id="KW-1133">Transmembrane helix</keyword>
<comment type="catalytic activity">
    <reaction evidence="1">
        <text>ATP + protein L-histidine = ADP + protein N-phospho-L-histidine.</text>
        <dbReference type="EC" id="2.7.13.3"/>
    </reaction>
</comment>
<gene>
    <name evidence="9" type="ORF">E0D97_15955</name>
</gene>
<dbReference type="Gene3D" id="1.10.287.130">
    <property type="match status" value="1"/>
</dbReference>
<dbReference type="PANTHER" id="PTHR43711:SF26">
    <property type="entry name" value="SENSOR HISTIDINE KINASE RCSC"/>
    <property type="match status" value="1"/>
</dbReference>
<protein>
    <recommendedName>
        <fullName evidence="2">histidine kinase</fullName>
        <ecNumber evidence="2">2.7.13.3</ecNumber>
    </recommendedName>
</protein>
<dbReference type="InterPro" id="IPR004358">
    <property type="entry name" value="Sig_transdc_His_kin-like_C"/>
</dbReference>
<dbReference type="GO" id="GO:0000155">
    <property type="term" value="F:phosphorelay sensor kinase activity"/>
    <property type="evidence" value="ECO:0007669"/>
    <property type="project" value="InterPro"/>
</dbReference>
<keyword evidence="4" id="KW-0808">Transferase</keyword>
<dbReference type="InterPro" id="IPR005467">
    <property type="entry name" value="His_kinase_dom"/>
</dbReference>
<dbReference type="EMBL" id="SJST01000008">
    <property type="protein sequence ID" value="TCD11830.1"/>
    <property type="molecule type" value="Genomic_DNA"/>
</dbReference>
<evidence type="ECO:0000313" key="9">
    <source>
        <dbReference type="EMBL" id="TCD11830.1"/>
    </source>
</evidence>
<dbReference type="Gene3D" id="3.30.565.10">
    <property type="entry name" value="Histidine kinase-like ATPase, C-terminal domain"/>
    <property type="match status" value="1"/>
</dbReference>
<feature type="transmembrane region" description="Helical" evidence="7">
    <location>
        <begin position="119"/>
        <end position="139"/>
    </location>
</feature>
<accession>A0A4R0P892</accession>
<dbReference type="SUPFAM" id="SSF47384">
    <property type="entry name" value="Homodimeric domain of signal transducing histidine kinase"/>
    <property type="match status" value="1"/>
</dbReference>
<evidence type="ECO:0000256" key="3">
    <source>
        <dbReference type="ARBA" id="ARBA00022553"/>
    </source>
</evidence>
<evidence type="ECO:0000256" key="1">
    <source>
        <dbReference type="ARBA" id="ARBA00000085"/>
    </source>
</evidence>
<keyword evidence="10" id="KW-1185">Reference proteome</keyword>
<evidence type="ECO:0000256" key="4">
    <source>
        <dbReference type="ARBA" id="ARBA00022679"/>
    </source>
</evidence>
<dbReference type="Proteomes" id="UP000291301">
    <property type="component" value="Unassembled WGS sequence"/>
</dbReference>
<keyword evidence="7" id="KW-0472">Membrane</keyword>
<evidence type="ECO:0000256" key="5">
    <source>
        <dbReference type="ARBA" id="ARBA00022777"/>
    </source>
</evidence>
<dbReference type="PANTHER" id="PTHR43711">
    <property type="entry name" value="TWO-COMPONENT HISTIDINE KINASE"/>
    <property type="match status" value="1"/>
</dbReference>
<keyword evidence="5 9" id="KW-0418">Kinase</keyword>
<dbReference type="RefSeq" id="WP_131570796.1">
    <property type="nucleotide sequence ID" value="NZ_JAINFK010000007.1"/>
</dbReference>
<name>A0A4R0P892_9HYPH</name>
<evidence type="ECO:0000259" key="8">
    <source>
        <dbReference type="PROSITE" id="PS50109"/>
    </source>
</evidence>
<evidence type="ECO:0000256" key="2">
    <source>
        <dbReference type="ARBA" id="ARBA00012438"/>
    </source>
</evidence>
<evidence type="ECO:0000313" key="10">
    <source>
        <dbReference type="Proteomes" id="UP000291301"/>
    </source>
</evidence>
<feature type="transmembrane region" description="Helical" evidence="7">
    <location>
        <begin position="151"/>
        <end position="168"/>
    </location>
</feature>
<keyword evidence="6" id="KW-0902">Two-component regulatory system</keyword>
<comment type="caution">
    <text evidence="9">The sequence shown here is derived from an EMBL/GenBank/DDBJ whole genome shotgun (WGS) entry which is preliminary data.</text>
</comment>
<reference evidence="9 10" key="1">
    <citation type="journal article" date="2015" name="Antonie Van Leeuwenhoek">
        <title>Oricola cellulosilytica gen. nov., sp. nov., a cellulose-degrading bacterium of the family Phyllobacteriaceae isolated from surface seashore water, and emended descriptions of Mesorhizobium loti and Phyllobacterium myrsinacearum.</title>
        <authorList>
            <person name="Hameed A."/>
            <person name="Shahina M."/>
            <person name="Lai W.A."/>
            <person name="Lin S.Y."/>
            <person name="Young L.S."/>
            <person name="Liu Y.C."/>
            <person name="Hsu Y.H."/>
            <person name="Young C.C."/>
        </authorList>
    </citation>
    <scope>NUCLEOTIDE SEQUENCE [LARGE SCALE GENOMIC DNA]</scope>
    <source>
        <strain evidence="9 10">KCTC 52183</strain>
    </source>
</reference>
<dbReference type="OrthoDB" id="9813151at2"/>
<keyword evidence="3" id="KW-0597">Phosphoprotein</keyword>
<dbReference type="InterPro" id="IPR036097">
    <property type="entry name" value="HisK_dim/P_sf"/>
</dbReference>
<feature type="transmembrane region" description="Helical" evidence="7">
    <location>
        <begin position="85"/>
        <end position="107"/>
    </location>
</feature>
<dbReference type="PROSITE" id="PS50109">
    <property type="entry name" value="HIS_KIN"/>
    <property type="match status" value="1"/>
</dbReference>
<dbReference type="Pfam" id="PF00512">
    <property type="entry name" value="HisKA"/>
    <property type="match status" value="1"/>
</dbReference>
<dbReference type="PRINTS" id="PR00344">
    <property type="entry name" value="BCTRLSENSOR"/>
</dbReference>
<dbReference type="Pfam" id="PF02518">
    <property type="entry name" value="HATPase_c"/>
    <property type="match status" value="1"/>
</dbReference>
<evidence type="ECO:0000256" key="6">
    <source>
        <dbReference type="ARBA" id="ARBA00023012"/>
    </source>
</evidence>
<organism evidence="9 10">
    <name type="scientific">Oricola cellulosilytica</name>
    <dbReference type="NCBI Taxonomy" id="1429082"/>
    <lineage>
        <taxon>Bacteria</taxon>
        <taxon>Pseudomonadati</taxon>
        <taxon>Pseudomonadota</taxon>
        <taxon>Alphaproteobacteria</taxon>
        <taxon>Hyphomicrobiales</taxon>
        <taxon>Ahrensiaceae</taxon>
        <taxon>Oricola</taxon>
    </lineage>
</organism>
<dbReference type="InterPro" id="IPR036890">
    <property type="entry name" value="HATPase_C_sf"/>
</dbReference>
<sequence>MSHLPSNAPDKTIVDRRKSYRNSDVRKAVRRTRDRLAEQGISDSDFDGELLAINARAVKASTIATLALTTMIATAALPVGIGATIFLWAAMMAFVYVAMSFAARKYLSISVRKRTPKRWANMFRGIHFALGLGWGWFAYTDCASCNEIDLLFFKAMALVIAMAATVTISHNLRGAVFAEFSVPVLVFAISQEALVSGRSAAAAAALLLAMLFFAFIAVRLQRASLSSLSFRNENNSLIAELEMARSISEEARRRAEDSNLAKSRFLASMSHELRTPLNAILGFSEVMANEVLGPIENESYRSYAHDINQSGTHLLKLINEILDLSRIEAGKQELQEEPLHLVRVIDDCIGLVQMKADQKRIGIEHVFEEEMPRLFADERSLRQVALNILSNAVKFTPAGGSILVKSGWTSSGGQYVSVRDNGPGISEEEIPIVLSAFGQGAIAIKNAEQGTGLGLPIVQALMAMHEGTFTLKSKLREGTEAIVIFPAARVMDELPAEPVRQPRMAKPVKSDSSVVAAS</sequence>
<feature type="domain" description="Histidine kinase" evidence="8">
    <location>
        <begin position="268"/>
        <end position="489"/>
    </location>
</feature>
<dbReference type="CDD" id="cd00082">
    <property type="entry name" value="HisKA"/>
    <property type="match status" value="1"/>
</dbReference>
<dbReference type="InterPro" id="IPR050736">
    <property type="entry name" value="Sensor_HK_Regulatory"/>
</dbReference>
<dbReference type="InterPro" id="IPR003594">
    <property type="entry name" value="HATPase_dom"/>
</dbReference>
<dbReference type="EC" id="2.7.13.3" evidence="2"/>